<evidence type="ECO:0000256" key="9">
    <source>
        <dbReference type="ARBA" id="ARBA00023136"/>
    </source>
</evidence>
<sequence length="364" mass="39541">MYFQLLSTLEAPDRRKDSHHDRMLPYRRLQQYAITISIISVVYNGLEGGVSIGFGAESKSRSLIFFGIQSGVEVISALLVVWRFRKIVKPGEERGTALSSKDLQFEKSGTLGIGILLIALGIGTVSSSIAILVLHREPDTSNASLIISASALVIMVMIWLPKRYLATALDSSTMRGEAICSLSCIQLTCVLFIGSLIFRVWHGGWWIDGATSMILSVLFGWEGYKMVVWAGSKEFTGGCCQDCRVRPGVEQQVNNDAELGGSTNGNRECDCCSDPEKGSCGGSDTDKSDVCQPDPEVMCRDPFGNVYIPCCQSGSNILGGKCCEQPATNAVIEKSQATIPSQKRISESRDLEKKKSVSCCSDCD</sequence>
<evidence type="ECO:0000256" key="2">
    <source>
        <dbReference type="ARBA" id="ARBA00004644"/>
    </source>
</evidence>
<evidence type="ECO:0000256" key="4">
    <source>
        <dbReference type="ARBA" id="ARBA00022692"/>
    </source>
</evidence>
<feature type="transmembrane region" description="Helical" evidence="12">
    <location>
        <begin position="62"/>
        <end position="84"/>
    </location>
</feature>
<comment type="similarity">
    <text evidence="3">Belongs to the TMEM163 family.</text>
</comment>
<name>A0A409WV14_PSICY</name>
<dbReference type="PANTHER" id="PTHR31937">
    <property type="entry name" value="TRANSMEMBRANE PROTEIN 163"/>
    <property type="match status" value="1"/>
</dbReference>
<evidence type="ECO:0000256" key="6">
    <source>
        <dbReference type="ARBA" id="ARBA00022833"/>
    </source>
</evidence>
<dbReference type="Gene3D" id="1.20.1510.10">
    <property type="entry name" value="Cation efflux protein transmembrane domain"/>
    <property type="match status" value="1"/>
</dbReference>
<feature type="transmembrane region" description="Helical" evidence="12">
    <location>
        <begin position="111"/>
        <end position="134"/>
    </location>
</feature>
<evidence type="ECO:0000313" key="13">
    <source>
        <dbReference type="EMBL" id="PPQ82363.1"/>
    </source>
</evidence>
<evidence type="ECO:0000256" key="11">
    <source>
        <dbReference type="SAM" id="MobiDB-lite"/>
    </source>
</evidence>
<keyword evidence="7 12" id="KW-1133">Transmembrane helix</keyword>
<feature type="compositionally biased region" description="Basic and acidic residues" evidence="11">
    <location>
        <begin position="344"/>
        <end position="355"/>
    </location>
</feature>
<dbReference type="GO" id="GO:0031901">
    <property type="term" value="C:early endosome membrane"/>
    <property type="evidence" value="ECO:0007669"/>
    <property type="project" value="UniProtKB-SubCell"/>
</dbReference>
<feature type="region of interest" description="Disordered" evidence="11">
    <location>
        <begin position="341"/>
        <end position="364"/>
    </location>
</feature>
<dbReference type="GO" id="GO:0008324">
    <property type="term" value="F:monoatomic cation transmembrane transporter activity"/>
    <property type="evidence" value="ECO:0007669"/>
    <property type="project" value="InterPro"/>
</dbReference>
<evidence type="ECO:0000256" key="3">
    <source>
        <dbReference type="ARBA" id="ARBA00008731"/>
    </source>
</evidence>
<feature type="transmembrane region" description="Helical" evidence="12">
    <location>
        <begin position="180"/>
        <end position="198"/>
    </location>
</feature>
<dbReference type="EMBL" id="NHYD01003146">
    <property type="protein sequence ID" value="PPQ82363.1"/>
    <property type="molecule type" value="Genomic_DNA"/>
</dbReference>
<gene>
    <name evidence="13" type="ORF">CVT25_008324</name>
</gene>
<dbReference type="PANTHER" id="PTHR31937:SF2">
    <property type="entry name" value="TRANSMEMBRANE PROTEIN 163"/>
    <property type="match status" value="1"/>
</dbReference>
<keyword evidence="14" id="KW-1185">Reference proteome</keyword>
<evidence type="ECO:0000256" key="5">
    <source>
        <dbReference type="ARBA" id="ARBA00022753"/>
    </source>
</evidence>
<dbReference type="GO" id="GO:0098771">
    <property type="term" value="P:inorganic ion homeostasis"/>
    <property type="evidence" value="ECO:0007669"/>
    <property type="project" value="UniProtKB-ARBA"/>
</dbReference>
<evidence type="ECO:0000256" key="7">
    <source>
        <dbReference type="ARBA" id="ARBA00022989"/>
    </source>
</evidence>
<feature type="transmembrane region" description="Helical" evidence="12">
    <location>
        <begin position="204"/>
        <end position="224"/>
    </location>
</feature>
<evidence type="ECO:0000256" key="8">
    <source>
        <dbReference type="ARBA" id="ARBA00023018"/>
    </source>
</evidence>
<accession>A0A409WV14</accession>
<dbReference type="AlphaFoldDB" id="A0A409WV14"/>
<keyword evidence="10" id="KW-0968">Cytoplasmic vesicle</keyword>
<feature type="transmembrane region" description="Helical" evidence="12">
    <location>
        <begin position="140"/>
        <end position="160"/>
    </location>
</feature>
<reference evidence="13 14" key="1">
    <citation type="journal article" date="2018" name="Evol. Lett.">
        <title>Horizontal gene cluster transfer increased hallucinogenic mushroom diversity.</title>
        <authorList>
            <person name="Reynolds H.T."/>
            <person name="Vijayakumar V."/>
            <person name="Gluck-Thaler E."/>
            <person name="Korotkin H.B."/>
            <person name="Matheny P.B."/>
            <person name="Slot J.C."/>
        </authorList>
    </citation>
    <scope>NUCLEOTIDE SEQUENCE [LARGE SCALE GENOMIC DNA]</scope>
    <source>
        <strain evidence="13 14">2631</strain>
    </source>
</reference>
<keyword evidence="4 12" id="KW-0812">Transmembrane</keyword>
<comment type="subcellular location">
    <subcellularLocation>
        <location evidence="2">Cytoplasmic vesicle</location>
        <location evidence="2">Secretory vesicle</location>
        <location evidence="2">Synaptic vesicle membrane</location>
        <topology evidence="2">Multi-pass membrane protein</topology>
    </subcellularLocation>
    <subcellularLocation>
        <location evidence="1">Early endosome membrane</location>
    </subcellularLocation>
</comment>
<keyword evidence="5" id="KW-0967">Endosome</keyword>
<dbReference type="GO" id="GO:0030003">
    <property type="term" value="P:intracellular monoatomic cation homeostasis"/>
    <property type="evidence" value="ECO:0007669"/>
    <property type="project" value="UniProtKB-ARBA"/>
</dbReference>
<keyword evidence="8" id="KW-0770">Synapse</keyword>
<evidence type="ECO:0000256" key="1">
    <source>
        <dbReference type="ARBA" id="ARBA00004146"/>
    </source>
</evidence>
<organism evidence="13 14">
    <name type="scientific">Psilocybe cyanescens</name>
    <dbReference type="NCBI Taxonomy" id="93625"/>
    <lineage>
        <taxon>Eukaryota</taxon>
        <taxon>Fungi</taxon>
        <taxon>Dikarya</taxon>
        <taxon>Basidiomycota</taxon>
        <taxon>Agaricomycotina</taxon>
        <taxon>Agaricomycetes</taxon>
        <taxon>Agaricomycetidae</taxon>
        <taxon>Agaricales</taxon>
        <taxon>Agaricineae</taxon>
        <taxon>Strophariaceae</taxon>
        <taxon>Psilocybe</taxon>
    </lineage>
</organism>
<dbReference type="InterPro" id="IPR026765">
    <property type="entry name" value="Tmem163"/>
</dbReference>
<proteinExistence type="inferred from homology"/>
<dbReference type="Proteomes" id="UP000283269">
    <property type="component" value="Unassembled WGS sequence"/>
</dbReference>
<evidence type="ECO:0000256" key="10">
    <source>
        <dbReference type="ARBA" id="ARBA00023329"/>
    </source>
</evidence>
<evidence type="ECO:0000313" key="14">
    <source>
        <dbReference type="Proteomes" id="UP000283269"/>
    </source>
</evidence>
<feature type="transmembrane region" description="Helical" evidence="12">
    <location>
        <begin position="32"/>
        <end position="56"/>
    </location>
</feature>
<evidence type="ECO:0000256" key="12">
    <source>
        <dbReference type="SAM" id="Phobius"/>
    </source>
</evidence>
<dbReference type="InParanoid" id="A0A409WV14"/>
<keyword evidence="6" id="KW-0862">Zinc</keyword>
<dbReference type="SUPFAM" id="SSF161111">
    <property type="entry name" value="Cation efflux protein transmembrane domain-like"/>
    <property type="match status" value="1"/>
</dbReference>
<comment type="caution">
    <text evidence="13">The sequence shown here is derived from an EMBL/GenBank/DDBJ whole genome shotgun (WGS) entry which is preliminary data.</text>
</comment>
<keyword evidence="9 12" id="KW-0472">Membrane</keyword>
<dbReference type="InterPro" id="IPR027469">
    <property type="entry name" value="Cation_efflux_TMD_sf"/>
</dbReference>
<protein>
    <submittedName>
        <fullName evidence="13">Uncharacterized protein</fullName>
    </submittedName>
</protein>
<dbReference type="OrthoDB" id="5980560at2759"/>